<sequence>MAIIRPGLQQSAQKALPGSANLANLLPTGNVFVLQTLIISFSNNGNCEMTHMYMTLALGAILLCLLASYLPALTASWAKMASFTTCTAKENENEFSWPGSRRDYLLTLLHGLCKHGHVHETLDIFRVIHNNGIEPYTVHYNILIDGLFQVGQLNVARKLCCALPVKGLHPSVYTWSIMIKGLCKEGLPNEAYELFKKMDLNGCLQDSCSYNVMIKGFFQNNDVSRAMQILHEIVDKGFSADSSTARMLLDILCRDGGDQSIFELLGRNCEDDQNLNMK</sequence>
<feature type="repeat" description="PPR" evidence="8">
    <location>
        <begin position="101"/>
        <end position="135"/>
    </location>
</feature>
<keyword evidence="11" id="KW-1185">Reference proteome</keyword>
<dbReference type="InterPro" id="IPR011990">
    <property type="entry name" value="TPR-like_helical_dom_sf"/>
</dbReference>
<dbReference type="GO" id="GO:0005737">
    <property type="term" value="C:cytoplasm"/>
    <property type="evidence" value="ECO:0007669"/>
    <property type="project" value="UniProtKB-ARBA"/>
</dbReference>
<protein>
    <submittedName>
        <fullName evidence="10">Pentatricopeptide repeat (PPR) superfamily protein</fullName>
    </submittedName>
</protein>
<keyword evidence="6 9" id="KW-1133">Transmembrane helix</keyword>
<dbReference type="Gene3D" id="1.25.40.10">
    <property type="entry name" value="Tetratricopeptide repeat domain"/>
    <property type="match status" value="2"/>
</dbReference>
<feature type="transmembrane region" description="Helical" evidence="9">
    <location>
        <begin position="21"/>
        <end position="41"/>
    </location>
</feature>
<evidence type="ECO:0000313" key="11">
    <source>
        <dbReference type="Proteomes" id="UP000026915"/>
    </source>
</evidence>
<gene>
    <name evidence="10" type="ORF">TCM_046815</name>
</gene>
<dbReference type="Pfam" id="PF13041">
    <property type="entry name" value="PPR_2"/>
    <property type="match status" value="2"/>
</dbReference>
<dbReference type="PANTHER" id="PTHR47933">
    <property type="entry name" value="PENTATRICOPEPTIDE REPEAT-CONTAINING PROTEIN 1, MITOCHONDRIAL"/>
    <property type="match status" value="1"/>
</dbReference>
<organism evidence="10 11">
    <name type="scientific">Theobroma cacao</name>
    <name type="common">Cacao</name>
    <name type="synonym">Cocoa</name>
    <dbReference type="NCBI Taxonomy" id="3641"/>
    <lineage>
        <taxon>Eukaryota</taxon>
        <taxon>Viridiplantae</taxon>
        <taxon>Streptophyta</taxon>
        <taxon>Embryophyta</taxon>
        <taxon>Tracheophyta</taxon>
        <taxon>Spermatophyta</taxon>
        <taxon>Magnoliopsida</taxon>
        <taxon>eudicotyledons</taxon>
        <taxon>Gunneridae</taxon>
        <taxon>Pentapetalae</taxon>
        <taxon>rosids</taxon>
        <taxon>malvids</taxon>
        <taxon>Malvales</taxon>
        <taxon>Malvaceae</taxon>
        <taxon>Byttnerioideae</taxon>
        <taxon>Theobroma</taxon>
    </lineage>
</organism>
<keyword evidence="7 9" id="KW-0472">Membrane</keyword>
<proteinExistence type="inferred from homology"/>
<name>A0A061F2L0_THECC</name>
<accession>A0A061F2L0</accession>
<dbReference type="PROSITE" id="PS51375">
    <property type="entry name" value="PPR"/>
    <property type="match status" value="3"/>
</dbReference>
<comment type="similarity">
    <text evidence="2">Belongs to the PPR family. P subfamily.</text>
</comment>
<evidence type="ECO:0000256" key="5">
    <source>
        <dbReference type="ARBA" id="ARBA00022737"/>
    </source>
</evidence>
<dbReference type="InterPro" id="IPR051240">
    <property type="entry name" value="Mito_RNA-Proc/Resp"/>
</dbReference>
<dbReference type="NCBIfam" id="TIGR00756">
    <property type="entry name" value="PPR"/>
    <property type="match status" value="4"/>
</dbReference>
<reference evidence="10 11" key="1">
    <citation type="journal article" date="2013" name="Genome Biol.">
        <title>The genome sequence of the most widely cultivated cacao type and its use to identify candidate genes regulating pod color.</title>
        <authorList>
            <person name="Motamayor J.C."/>
            <person name="Mockaitis K."/>
            <person name="Schmutz J."/>
            <person name="Haiminen N."/>
            <person name="Iii D.L."/>
            <person name="Cornejo O."/>
            <person name="Findley S.D."/>
            <person name="Zheng P."/>
            <person name="Utro F."/>
            <person name="Royaert S."/>
            <person name="Saski C."/>
            <person name="Jenkins J."/>
            <person name="Podicheti R."/>
            <person name="Zhao M."/>
            <person name="Scheffler B.E."/>
            <person name="Stack J.C."/>
            <person name="Feltus F.A."/>
            <person name="Mustiga G.M."/>
            <person name="Amores F."/>
            <person name="Phillips W."/>
            <person name="Marelli J.P."/>
            <person name="May G.D."/>
            <person name="Shapiro H."/>
            <person name="Ma J."/>
            <person name="Bustamante C.D."/>
            <person name="Schnell R.J."/>
            <person name="Main D."/>
            <person name="Gilbert D."/>
            <person name="Parida L."/>
            <person name="Kuhn D.N."/>
        </authorList>
    </citation>
    <scope>NUCLEOTIDE SEQUENCE [LARGE SCALE GENOMIC DNA]</scope>
    <source>
        <strain evidence="11">cv. Matina 1-6</strain>
    </source>
</reference>
<evidence type="ECO:0000256" key="6">
    <source>
        <dbReference type="ARBA" id="ARBA00022989"/>
    </source>
</evidence>
<dbReference type="HOGENOM" id="CLU_1002603_0_0_1"/>
<evidence type="ECO:0000256" key="3">
    <source>
        <dbReference type="ARBA" id="ARBA00008707"/>
    </source>
</evidence>
<keyword evidence="4 9" id="KW-0812">Transmembrane</keyword>
<comment type="subcellular location">
    <subcellularLocation>
        <location evidence="1">Membrane</location>
        <topology evidence="1">Multi-pass membrane protein</topology>
    </subcellularLocation>
</comment>
<comment type="similarity">
    <text evidence="3">Belongs to the plant DMP1 protein family.</text>
</comment>
<dbReference type="PANTHER" id="PTHR47933:SF11">
    <property type="entry name" value="PENTATRICOPEPTIDE REPEAT-CONTAINING PROTEIN 2"/>
    <property type="match status" value="1"/>
</dbReference>
<evidence type="ECO:0000256" key="2">
    <source>
        <dbReference type="ARBA" id="ARBA00007626"/>
    </source>
</evidence>
<dbReference type="eggNOG" id="KOG4197">
    <property type="taxonomic scope" value="Eukaryota"/>
</dbReference>
<dbReference type="InterPro" id="IPR002885">
    <property type="entry name" value="PPR_rpt"/>
</dbReference>
<dbReference type="Pfam" id="PF01535">
    <property type="entry name" value="PPR"/>
    <property type="match status" value="1"/>
</dbReference>
<dbReference type="Proteomes" id="UP000026915">
    <property type="component" value="Chromosome 5"/>
</dbReference>
<feature type="repeat" description="PPR" evidence="8">
    <location>
        <begin position="206"/>
        <end position="240"/>
    </location>
</feature>
<dbReference type="InterPro" id="IPR007770">
    <property type="entry name" value="DMP"/>
</dbReference>
<evidence type="ECO:0000313" key="10">
    <source>
        <dbReference type="EMBL" id="EOY11281.1"/>
    </source>
</evidence>
<dbReference type="Pfam" id="PF05078">
    <property type="entry name" value="DUF679"/>
    <property type="match status" value="1"/>
</dbReference>
<evidence type="ECO:0000256" key="4">
    <source>
        <dbReference type="ARBA" id="ARBA00022692"/>
    </source>
</evidence>
<feature type="repeat" description="PPR" evidence="8">
    <location>
        <begin position="171"/>
        <end position="205"/>
    </location>
</feature>
<evidence type="ECO:0000256" key="9">
    <source>
        <dbReference type="SAM" id="Phobius"/>
    </source>
</evidence>
<evidence type="ECO:0000256" key="7">
    <source>
        <dbReference type="ARBA" id="ARBA00023136"/>
    </source>
</evidence>
<dbReference type="InParanoid" id="A0A061F2L0"/>
<dbReference type="Gramene" id="EOY11281">
    <property type="protein sequence ID" value="EOY11281"/>
    <property type="gene ID" value="TCM_046815"/>
</dbReference>
<dbReference type="GO" id="GO:0016020">
    <property type="term" value="C:membrane"/>
    <property type="evidence" value="ECO:0007669"/>
    <property type="project" value="UniProtKB-SubCell"/>
</dbReference>
<dbReference type="EMBL" id="CM001883">
    <property type="protein sequence ID" value="EOY11281.1"/>
    <property type="molecule type" value="Genomic_DNA"/>
</dbReference>
<keyword evidence="5" id="KW-0677">Repeat</keyword>
<evidence type="ECO:0000256" key="1">
    <source>
        <dbReference type="ARBA" id="ARBA00004141"/>
    </source>
</evidence>
<feature type="transmembrane region" description="Helical" evidence="9">
    <location>
        <begin position="53"/>
        <end position="73"/>
    </location>
</feature>
<evidence type="ECO:0000256" key="8">
    <source>
        <dbReference type="PROSITE-ProRule" id="PRU00708"/>
    </source>
</evidence>
<dbReference type="AlphaFoldDB" id="A0A061F2L0"/>